<dbReference type="AlphaFoldDB" id="A0A975D6H7"/>
<gene>
    <name evidence="3" type="ORF">HRJ34_10795</name>
</gene>
<reference evidence="3" key="1">
    <citation type="submission" date="2020-07" db="EMBL/GenBank/DDBJ databases">
        <authorList>
            <person name="Camacho E."/>
        </authorList>
    </citation>
    <scope>NUCLEOTIDE SEQUENCE</scope>
    <source>
        <strain evidence="3">MPO218</strain>
    </source>
</reference>
<dbReference type="PROSITE" id="PS00571">
    <property type="entry name" value="AMIDASES"/>
    <property type="match status" value="1"/>
</dbReference>
<feature type="domain" description="Amidase" evidence="2">
    <location>
        <begin position="252"/>
        <end position="355"/>
    </location>
</feature>
<reference evidence="3" key="2">
    <citation type="submission" date="2021-04" db="EMBL/GenBank/DDBJ databases">
        <title>Isolation and genomic analysis of the ibuprofen-degrading bacterium Sphingomonas strain MPO218.</title>
        <authorList>
            <person name="Aulestia M."/>
            <person name="Flores A."/>
            <person name="Mangas E.L."/>
            <person name="Perez-Pulido A.J."/>
            <person name="Santero E."/>
            <person name="Camacho E.M."/>
        </authorList>
    </citation>
    <scope>NUCLEOTIDE SEQUENCE</scope>
    <source>
        <strain evidence="3">MPO218</strain>
    </source>
</reference>
<protein>
    <submittedName>
        <fullName evidence="3">Amidase</fullName>
    </submittedName>
</protein>
<evidence type="ECO:0000256" key="1">
    <source>
        <dbReference type="ARBA" id="ARBA00009199"/>
    </source>
</evidence>
<dbReference type="InterPro" id="IPR036928">
    <property type="entry name" value="AS_sf"/>
</dbReference>
<dbReference type="InterPro" id="IPR000120">
    <property type="entry name" value="Amidase"/>
</dbReference>
<dbReference type="SUPFAM" id="SSF75304">
    <property type="entry name" value="Amidase signature (AS) enzymes"/>
    <property type="match status" value="1"/>
</dbReference>
<dbReference type="RefSeq" id="WP_208634081.1">
    <property type="nucleotide sequence ID" value="NZ_CP059319.1"/>
</dbReference>
<dbReference type="InterPro" id="IPR023631">
    <property type="entry name" value="Amidase_dom"/>
</dbReference>
<dbReference type="Gene3D" id="3.90.1300.10">
    <property type="entry name" value="Amidase signature (AS) domain"/>
    <property type="match status" value="1"/>
</dbReference>
<feature type="domain" description="Amidase" evidence="2">
    <location>
        <begin position="19"/>
        <end position="175"/>
    </location>
</feature>
<comment type="similarity">
    <text evidence="1">Belongs to the amidase family.</text>
</comment>
<sequence>MNSAFVERLSIGDVRGPRVAVKDCIDVAGTRTGCGSRALAETEPASGHARVVRQVLDAGGHLVGKTVMHELAFGVTGINHWAGTPANPAMPGHIPGGSSSGSAAAVAAGEADVALGTDTGGSIRMPAACCGIIGLKPSFGLVGRQGVHPAASSLDCVGPMARTMDDIIWTMEALVDGFHVPPSPHLRFGALDVDCDSRLASMVAAAVPAAIPMTSQRMAEAYDAGLSIISRETFAAFGHLLATGRVGADVAARLAAAARVDDWQLARAEAVRAAFRTEIDRLLQRVDILVLPTLPAFPPRLELAARAKALVTMTSLVRPFNLSGHPALTLPVVAGPGLVAGLQLVGRHGEDGLLCAAGRRIEHALATPRSSWRGENA</sequence>
<name>A0A975D6H7_9SPHN</name>
<dbReference type="InterPro" id="IPR020556">
    <property type="entry name" value="Amidase_CS"/>
</dbReference>
<organism evidence="3 4">
    <name type="scientific">Rhizorhabdus wittichii</name>
    <dbReference type="NCBI Taxonomy" id="160791"/>
    <lineage>
        <taxon>Bacteria</taxon>
        <taxon>Pseudomonadati</taxon>
        <taxon>Pseudomonadota</taxon>
        <taxon>Alphaproteobacteria</taxon>
        <taxon>Sphingomonadales</taxon>
        <taxon>Sphingomonadaceae</taxon>
        <taxon>Rhizorhabdus</taxon>
    </lineage>
</organism>
<proteinExistence type="inferred from homology"/>
<dbReference type="EMBL" id="CP059319">
    <property type="protein sequence ID" value="QTH23945.1"/>
    <property type="molecule type" value="Genomic_DNA"/>
</dbReference>
<dbReference type="PANTHER" id="PTHR11895:SF7">
    <property type="entry name" value="GLUTAMYL-TRNA(GLN) AMIDOTRANSFERASE SUBUNIT A, MITOCHONDRIAL"/>
    <property type="match status" value="1"/>
</dbReference>
<dbReference type="Proteomes" id="UP000664914">
    <property type="component" value="Chromosome"/>
</dbReference>
<accession>A0A975D6H7</accession>
<dbReference type="GO" id="GO:0003824">
    <property type="term" value="F:catalytic activity"/>
    <property type="evidence" value="ECO:0007669"/>
    <property type="project" value="InterPro"/>
</dbReference>
<evidence type="ECO:0000313" key="3">
    <source>
        <dbReference type="EMBL" id="QTH23945.1"/>
    </source>
</evidence>
<dbReference type="Pfam" id="PF01425">
    <property type="entry name" value="Amidase"/>
    <property type="match status" value="2"/>
</dbReference>
<evidence type="ECO:0000313" key="4">
    <source>
        <dbReference type="Proteomes" id="UP000664914"/>
    </source>
</evidence>
<dbReference type="PANTHER" id="PTHR11895">
    <property type="entry name" value="TRANSAMIDASE"/>
    <property type="match status" value="1"/>
</dbReference>
<evidence type="ECO:0000259" key="2">
    <source>
        <dbReference type="Pfam" id="PF01425"/>
    </source>
</evidence>